<dbReference type="PANTHER" id="PTHR45752:SF195">
    <property type="entry name" value="LEUCINE-RICH REPEAT (LRR) FAMILY PROTEIN-RELATED"/>
    <property type="match status" value="1"/>
</dbReference>
<keyword evidence="5" id="KW-1185">Reference proteome</keyword>
<dbReference type="PROSITE" id="PS51450">
    <property type="entry name" value="LRR"/>
    <property type="match status" value="1"/>
</dbReference>
<protein>
    <submittedName>
        <fullName evidence="4">Resistance gene</fullName>
    </submittedName>
</protein>
<keyword evidence="1" id="KW-0433">Leucine-rich repeat</keyword>
<dbReference type="InterPro" id="IPR032675">
    <property type="entry name" value="LRR_dom_sf"/>
</dbReference>
<dbReference type="PaxDb" id="4113-PGSC0003DMT400059896"/>
<dbReference type="InterPro" id="IPR001611">
    <property type="entry name" value="Leu-rich_rpt"/>
</dbReference>
<evidence type="ECO:0000256" key="2">
    <source>
        <dbReference type="ARBA" id="ARBA00022737"/>
    </source>
</evidence>
<dbReference type="AlphaFoldDB" id="M1C4W3"/>
<dbReference type="Proteomes" id="UP000011115">
    <property type="component" value="Unassembled WGS sequence"/>
</dbReference>
<dbReference type="EnsemblPlants" id="PGSC0003DMT400059896">
    <property type="protein sequence ID" value="PGSC0003DMT400059896"/>
    <property type="gene ID" value="PGSC0003DMG400023299"/>
</dbReference>
<dbReference type="InterPro" id="IPR050715">
    <property type="entry name" value="LRR-SigEffector_domain"/>
</dbReference>
<dbReference type="OMA" id="DLSKCRR"/>
<sequence>MKPELDITMSDFEIRELPLSIIHFQPHLRERSLSFMKNLVSIPSSICKLKGLVKLDVSFCSKIESLPEEIGYLEKLELLDASYTLISQPPSSIIRLNKLKSLSFAKYNTRGGVFFVFRMKGYVHWKICISDGGLLEGIGYLSSLKVLNLKGNNFEHLPRSIAQLGSLRSLDLSKCRRLKEFLGVSMAEGLCSLEELDLSDCNLIDGGLPEDIGCLSSLKVLNLKGNNFEHLPRSIAQLGSLRSLDLSKCRRLKEFLGVSMAEGLCSLEELDLSDCNLIDGGLPEDIGCLSSLKVLNLSGNNFEYLPQSIAQLGTLQVLDLSHCKKLTQLPEFSHQLDTIEADWSNDSFCNSLFQNISSLQHDISVSDSLSLTVFVSWPWDIPRWFHYQGMVQVY</sequence>
<dbReference type="GO" id="GO:0051707">
    <property type="term" value="P:response to other organism"/>
    <property type="evidence" value="ECO:0007669"/>
    <property type="project" value="UniProtKB-ARBA"/>
</dbReference>
<dbReference type="GO" id="GO:0006952">
    <property type="term" value="P:defense response"/>
    <property type="evidence" value="ECO:0007669"/>
    <property type="project" value="UniProtKB-ARBA"/>
</dbReference>
<organism evidence="4 5">
    <name type="scientific">Solanum tuberosum</name>
    <name type="common">Potato</name>
    <dbReference type="NCBI Taxonomy" id="4113"/>
    <lineage>
        <taxon>Eukaryota</taxon>
        <taxon>Viridiplantae</taxon>
        <taxon>Streptophyta</taxon>
        <taxon>Embryophyta</taxon>
        <taxon>Tracheophyta</taxon>
        <taxon>Spermatophyta</taxon>
        <taxon>Magnoliopsida</taxon>
        <taxon>eudicotyledons</taxon>
        <taxon>Gunneridae</taxon>
        <taxon>Pentapetalae</taxon>
        <taxon>asterids</taxon>
        <taxon>lamiids</taxon>
        <taxon>Solanales</taxon>
        <taxon>Solanaceae</taxon>
        <taxon>Solanoideae</taxon>
        <taxon>Solaneae</taxon>
        <taxon>Solanum</taxon>
    </lineage>
</organism>
<proteinExistence type="predicted"/>
<dbReference type="STRING" id="4113.M1C4W3"/>
<evidence type="ECO:0000259" key="3">
    <source>
        <dbReference type="Pfam" id="PF23598"/>
    </source>
</evidence>
<reference evidence="4" key="2">
    <citation type="submission" date="2015-06" db="UniProtKB">
        <authorList>
            <consortium name="EnsemblPlants"/>
        </authorList>
    </citation>
    <scope>IDENTIFICATION</scope>
    <source>
        <strain evidence="4">DM1-3 516 R44</strain>
    </source>
</reference>
<feature type="domain" description="Disease resistance R13L4/SHOC-2-like LRR" evidence="3">
    <location>
        <begin position="167"/>
        <end position="273"/>
    </location>
</feature>
<evidence type="ECO:0000313" key="5">
    <source>
        <dbReference type="Proteomes" id="UP000011115"/>
    </source>
</evidence>
<dbReference type="SMART" id="SM00369">
    <property type="entry name" value="LRR_TYP"/>
    <property type="match status" value="6"/>
</dbReference>
<evidence type="ECO:0000313" key="4">
    <source>
        <dbReference type="EnsemblPlants" id="PGSC0003DMT400059896"/>
    </source>
</evidence>
<dbReference type="Gramene" id="PGSC0003DMT400059896">
    <property type="protein sequence ID" value="PGSC0003DMT400059896"/>
    <property type="gene ID" value="PGSC0003DMG400023299"/>
</dbReference>
<dbReference type="PANTHER" id="PTHR45752">
    <property type="entry name" value="LEUCINE-RICH REPEAT-CONTAINING"/>
    <property type="match status" value="1"/>
</dbReference>
<dbReference type="Pfam" id="PF23598">
    <property type="entry name" value="LRR_14"/>
    <property type="match status" value="1"/>
</dbReference>
<dbReference type="SUPFAM" id="SSF52058">
    <property type="entry name" value="L domain-like"/>
    <property type="match status" value="1"/>
</dbReference>
<dbReference type="Gene3D" id="3.80.10.10">
    <property type="entry name" value="Ribonuclease Inhibitor"/>
    <property type="match status" value="2"/>
</dbReference>
<dbReference type="HOGENOM" id="CLU_036965_0_0_1"/>
<evidence type="ECO:0000256" key="1">
    <source>
        <dbReference type="ARBA" id="ARBA00022614"/>
    </source>
</evidence>
<reference evidence="5" key="1">
    <citation type="journal article" date="2011" name="Nature">
        <title>Genome sequence and analysis of the tuber crop potato.</title>
        <authorList>
            <consortium name="The Potato Genome Sequencing Consortium"/>
        </authorList>
    </citation>
    <scope>NUCLEOTIDE SEQUENCE [LARGE SCALE GENOMIC DNA]</scope>
    <source>
        <strain evidence="5">cv. DM1-3 516 R44</strain>
    </source>
</reference>
<dbReference type="Pfam" id="PF00560">
    <property type="entry name" value="LRR_1"/>
    <property type="match status" value="3"/>
</dbReference>
<dbReference type="InParanoid" id="M1C4W3"/>
<name>M1C4W3_SOLTU</name>
<dbReference type="InterPro" id="IPR055414">
    <property type="entry name" value="LRR_R13L4/SHOC2-like"/>
</dbReference>
<keyword evidence="2" id="KW-0677">Repeat</keyword>
<accession>M1C4W3</accession>
<dbReference type="InterPro" id="IPR003591">
    <property type="entry name" value="Leu-rich_rpt_typical-subtyp"/>
</dbReference>